<feature type="domain" description="FAR1" evidence="1">
    <location>
        <begin position="52"/>
        <end position="133"/>
    </location>
</feature>
<dbReference type="InterPro" id="IPR004330">
    <property type="entry name" value="FAR1_DNA_bnd_dom"/>
</dbReference>
<evidence type="ECO:0000313" key="2">
    <source>
        <dbReference type="EMBL" id="GAA5811289.1"/>
    </source>
</evidence>
<organism evidence="2 3">
    <name type="scientific">Mucor flavus</name>
    <dbReference type="NCBI Taxonomy" id="439312"/>
    <lineage>
        <taxon>Eukaryota</taxon>
        <taxon>Fungi</taxon>
        <taxon>Fungi incertae sedis</taxon>
        <taxon>Mucoromycota</taxon>
        <taxon>Mucoromycotina</taxon>
        <taxon>Mucoromycetes</taxon>
        <taxon>Mucorales</taxon>
        <taxon>Mucorineae</taxon>
        <taxon>Mucoraceae</taxon>
        <taxon>Mucor</taxon>
    </lineage>
</organism>
<dbReference type="EMBL" id="BAABUK010000009">
    <property type="protein sequence ID" value="GAA5811289.1"/>
    <property type="molecule type" value="Genomic_DNA"/>
</dbReference>
<sequence length="215" mass="25144">MASSTPQIKPYIAIPEEIKVPLDQMDQVIETFPDKYAVVWIAGKFYQSTNHETRTEPVKRRRITQHSWYKTFFCHRGGEKEITGPRKTITSKKRPRQKASKKIGCPAGMRITCYKKDLDNVVFTFKNQHNHAVGTKEDFCLLPVSKATKEFIRQKLREGHDCKEVQRQLNSYVRNNITVENSDEHSQQEVFHRDQISDPNLVYNQYKKMKEAALL</sequence>
<name>A0ABP9YWP7_9FUNG</name>
<gene>
    <name evidence="2" type="ORF">MFLAVUS_004722</name>
</gene>
<reference evidence="2 3" key="1">
    <citation type="submission" date="2024-04" db="EMBL/GenBank/DDBJ databases">
        <title>genome sequences of Mucor flavus KT1a and Helicostylum pulchrum KT1b strains isolated from the surface of a dry-aged beef.</title>
        <authorList>
            <person name="Toyotome T."/>
            <person name="Hosono M."/>
            <person name="Torimaru M."/>
            <person name="Fukuda K."/>
            <person name="Mikami N."/>
        </authorList>
    </citation>
    <scope>NUCLEOTIDE SEQUENCE [LARGE SCALE GENOMIC DNA]</scope>
    <source>
        <strain evidence="2 3">KT1a</strain>
    </source>
</reference>
<evidence type="ECO:0000313" key="3">
    <source>
        <dbReference type="Proteomes" id="UP001473302"/>
    </source>
</evidence>
<dbReference type="Pfam" id="PF03101">
    <property type="entry name" value="FAR1"/>
    <property type="match status" value="1"/>
</dbReference>
<proteinExistence type="predicted"/>
<protein>
    <recommendedName>
        <fullName evidence="1">FAR1 domain-containing protein</fullName>
    </recommendedName>
</protein>
<evidence type="ECO:0000259" key="1">
    <source>
        <dbReference type="Pfam" id="PF03101"/>
    </source>
</evidence>
<comment type="caution">
    <text evidence="2">The sequence shown here is derived from an EMBL/GenBank/DDBJ whole genome shotgun (WGS) entry which is preliminary data.</text>
</comment>
<accession>A0ABP9YWP7</accession>
<dbReference type="Proteomes" id="UP001473302">
    <property type="component" value="Unassembled WGS sequence"/>
</dbReference>
<keyword evidence="3" id="KW-1185">Reference proteome</keyword>